<dbReference type="EMBL" id="BSEC01000003">
    <property type="protein sequence ID" value="GLI95385.1"/>
    <property type="molecule type" value="Genomic_DNA"/>
</dbReference>
<sequence>MARRYDPLAVDLLRVQNLHAVCGSPSRFLLHTLKVATLELGNKPATESEAEPNKSRKAHDEKARELDVDYRREKTLHWDKPFKVVLDQPH</sequence>
<organism evidence="2 3">
    <name type="scientific">Methylocystis echinoides</name>
    <dbReference type="NCBI Taxonomy" id="29468"/>
    <lineage>
        <taxon>Bacteria</taxon>
        <taxon>Pseudomonadati</taxon>
        <taxon>Pseudomonadota</taxon>
        <taxon>Alphaproteobacteria</taxon>
        <taxon>Hyphomicrobiales</taxon>
        <taxon>Methylocystaceae</taxon>
        <taxon>Methylocystis</taxon>
    </lineage>
</organism>
<gene>
    <name evidence="2" type="ORF">LMG27198_43770</name>
</gene>
<feature type="region of interest" description="Disordered" evidence="1">
    <location>
        <begin position="41"/>
        <end position="66"/>
    </location>
</feature>
<reference evidence="2" key="1">
    <citation type="journal article" date="2023" name="Int. J. Syst. Evol. Microbiol.">
        <title>Methylocystis iwaonis sp. nov., a type II methane-oxidizing bacterium from surface soil of a rice paddy field in Japan, and emended description of the genus Methylocystis (ex Whittenbury et al. 1970) Bowman et al. 1993.</title>
        <authorList>
            <person name="Kaise H."/>
            <person name="Sawadogo J.B."/>
            <person name="Alam M.S."/>
            <person name="Ueno C."/>
            <person name="Dianou D."/>
            <person name="Shinjo R."/>
            <person name="Asakawa S."/>
        </authorList>
    </citation>
    <scope>NUCLEOTIDE SEQUENCE</scope>
    <source>
        <strain evidence="2">LMG27198</strain>
    </source>
</reference>
<protein>
    <submittedName>
        <fullName evidence="2">Uncharacterized protein</fullName>
    </submittedName>
</protein>
<evidence type="ECO:0000256" key="1">
    <source>
        <dbReference type="SAM" id="MobiDB-lite"/>
    </source>
</evidence>
<evidence type="ECO:0000313" key="3">
    <source>
        <dbReference type="Proteomes" id="UP001144323"/>
    </source>
</evidence>
<accession>A0A9W6GYX5</accession>
<evidence type="ECO:0000313" key="2">
    <source>
        <dbReference type="EMBL" id="GLI95385.1"/>
    </source>
</evidence>
<name>A0A9W6GYX5_9HYPH</name>
<dbReference type="Proteomes" id="UP001144323">
    <property type="component" value="Unassembled WGS sequence"/>
</dbReference>
<comment type="caution">
    <text evidence="2">The sequence shown here is derived from an EMBL/GenBank/DDBJ whole genome shotgun (WGS) entry which is preliminary data.</text>
</comment>
<dbReference type="AlphaFoldDB" id="A0A9W6GYX5"/>
<feature type="compositionally biased region" description="Basic and acidic residues" evidence="1">
    <location>
        <begin position="51"/>
        <end position="66"/>
    </location>
</feature>
<proteinExistence type="predicted"/>
<keyword evidence="3" id="KW-1185">Reference proteome</keyword>